<sequence>MIRGWHVAAERHAFECALQAVIEESGLSEDDDALFDAWDTLHPSTADDGEDEAGLSSGSREAGSMSAREAIGKMPYDFSPARLRCMELAEELSARDSAAT</sequence>
<comment type="caution">
    <text evidence="2">The sequence shown here is derived from an EMBL/GenBank/DDBJ whole genome shotgun (WGS) entry which is preliminary data.</text>
</comment>
<gene>
    <name evidence="2" type="ORF">Smic_75000</name>
</gene>
<name>A0A7J0D430_STRMI</name>
<dbReference type="Proteomes" id="UP000498740">
    <property type="component" value="Unassembled WGS sequence"/>
</dbReference>
<dbReference type="EMBL" id="BLWD01000001">
    <property type="protein sequence ID" value="GFN08944.1"/>
    <property type="molecule type" value="Genomic_DNA"/>
</dbReference>
<feature type="region of interest" description="Disordered" evidence="1">
    <location>
        <begin position="40"/>
        <end position="69"/>
    </location>
</feature>
<proteinExistence type="predicted"/>
<evidence type="ECO:0000313" key="2">
    <source>
        <dbReference type="EMBL" id="GFN08944.1"/>
    </source>
</evidence>
<evidence type="ECO:0000313" key="3">
    <source>
        <dbReference type="Proteomes" id="UP000498740"/>
    </source>
</evidence>
<organism evidence="2 3">
    <name type="scientific">Streptomyces microflavus</name>
    <name type="common">Streptomyces lipmanii</name>
    <dbReference type="NCBI Taxonomy" id="1919"/>
    <lineage>
        <taxon>Bacteria</taxon>
        <taxon>Bacillati</taxon>
        <taxon>Actinomycetota</taxon>
        <taxon>Actinomycetes</taxon>
        <taxon>Kitasatosporales</taxon>
        <taxon>Streptomycetaceae</taxon>
        <taxon>Streptomyces</taxon>
    </lineage>
</organism>
<reference evidence="2 3" key="1">
    <citation type="submission" date="2020-05" db="EMBL/GenBank/DDBJ databases">
        <title>Whole genome shotgun sequence of Streptomyces microflavus NBRC 13062.</title>
        <authorList>
            <person name="Komaki H."/>
            <person name="Tamura T."/>
        </authorList>
    </citation>
    <scope>NUCLEOTIDE SEQUENCE [LARGE SCALE GENOMIC DNA]</scope>
    <source>
        <strain evidence="2 3">NBRC 13062</strain>
    </source>
</reference>
<protein>
    <submittedName>
        <fullName evidence="2">Uncharacterized protein</fullName>
    </submittedName>
</protein>
<evidence type="ECO:0000256" key="1">
    <source>
        <dbReference type="SAM" id="MobiDB-lite"/>
    </source>
</evidence>
<dbReference type="AlphaFoldDB" id="A0A7J0D430"/>
<accession>A0A7J0D430</accession>